<reference evidence="7 8" key="1">
    <citation type="submission" date="2017-09" db="EMBL/GenBank/DDBJ databases">
        <title>Large-scale bioinformatics analysis of Bacillus genomes uncovers conserved roles of natural products in bacterial physiology.</title>
        <authorList>
            <consortium name="Agbiome Team Llc"/>
            <person name="Bleich R.M."/>
            <person name="Kirk G.J."/>
            <person name="Santa Maria K.C."/>
            <person name="Allen S.E."/>
            <person name="Farag S."/>
            <person name="Shank E.A."/>
            <person name="Bowers A."/>
        </authorList>
    </citation>
    <scope>NUCLEOTIDE SEQUENCE [LARGE SCALE GENOMIC DNA]</scope>
    <source>
        <strain evidence="7 8">AFS003229</strain>
    </source>
</reference>
<proteinExistence type="predicted"/>
<evidence type="ECO:0000313" key="8">
    <source>
        <dbReference type="Proteomes" id="UP000220106"/>
    </source>
</evidence>
<dbReference type="Pfam" id="PF25990">
    <property type="entry name" value="Beta-barrel_YknX"/>
    <property type="match status" value="1"/>
</dbReference>
<evidence type="ECO:0000256" key="2">
    <source>
        <dbReference type="ARBA" id="ARBA00023054"/>
    </source>
</evidence>
<dbReference type="AlphaFoldDB" id="A0AAX0RZS9"/>
<keyword evidence="4" id="KW-1133">Transmembrane helix</keyword>
<organism evidence="7 8">
    <name type="scientific">Peribacillus butanolivorans</name>
    <dbReference type="NCBI Taxonomy" id="421767"/>
    <lineage>
        <taxon>Bacteria</taxon>
        <taxon>Bacillati</taxon>
        <taxon>Bacillota</taxon>
        <taxon>Bacilli</taxon>
        <taxon>Bacillales</taxon>
        <taxon>Bacillaceae</taxon>
        <taxon>Peribacillus</taxon>
    </lineage>
</organism>
<dbReference type="InterPro" id="IPR050465">
    <property type="entry name" value="UPF0194_transport"/>
</dbReference>
<dbReference type="GO" id="GO:0030313">
    <property type="term" value="C:cell envelope"/>
    <property type="evidence" value="ECO:0007669"/>
    <property type="project" value="UniProtKB-SubCell"/>
</dbReference>
<protein>
    <submittedName>
        <fullName evidence="7">Efflux transporter periplasmic adaptor subunit</fullName>
    </submittedName>
</protein>
<name>A0AAX0RZS9_9BACI</name>
<evidence type="ECO:0000259" key="6">
    <source>
        <dbReference type="Pfam" id="PF25990"/>
    </source>
</evidence>
<comment type="caution">
    <text evidence="7">The sequence shown here is derived from an EMBL/GenBank/DDBJ whole genome shotgun (WGS) entry which is preliminary data.</text>
</comment>
<sequence length="326" mass="33943">MKKWITIGAVLVLAIGGCIWFFMKDNGQPVIAKAMTTTVEKGDLEVQISGSGSVAAINSLDITSSVTDEVDEVLVEKNEIVEKGDELITFTDGSDPITAPFDGTVTTLDVEEGDRVSSSEVVAHVTDYKKLKTTISVDELDVSSVKKGQTVEITASAFEDETFTGKVTSVAKEGTYENGVSSFDVTIKIDKPGDIKIGMSTEVSIVTNSVKDVLYVPIEAVQIDGEEKYVNIQQSASTEDATTNTTKTVVETGISNDKYIEITSGLEEGQYVSLPITISNESSTGGGRMGGGQGGVGIGIPSGGGMPGGNEMPSGGGMPSGGRGGQ</sequence>
<comment type="subcellular location">
    <subcellularLocation>
        <location evidence="1">Cell envelope</location>
    </subcellularLocation>
</comment>
<keyword evidence="4" id="KW-0472">Membrane</keyword>
<dbReference type="Gene3D" id="2.40.50.100">
    <property type="match status" value="1"/>
</dbReference>
<feature type="domain" description="YknX-like beta-barrel" evidence="6">
    <location>
        <begin position="135"/>
        <end position="205"/>
    </location>
</feature>
<dbReference type="EMBL" id="NUEQ01000034">
    <property type="protein sequence ID" value="PEJ30040.1"/>
    <property type="molecule type" value="Genomic_DNA"/>
</dbReference>
<keyword evidence="2" id="KW-0175">Coiled coil</keyword>
<evidence type="ECO:0000256" key="3">
    <source>
        <dbReference type="SAM" id="MobiDB-lite"/>
    </source>
</evidence>
<dbReference type="Gene3D" id="2.40.30.170">
    <property type="match status" value="1"/>
</dbReference>
<dbReference type="InterPro" id="IPR058636">
    <property type="entry name" value="Beta-barrel_YknX"/>
</dbReference>
<dbReference type="Gene3D" id="2.40.420.20">
    <property type="match status" value="1"/>
</dbReference>
<feature type="region of interest" description="Disordered" evidence="3">
    <location>
        <begin position="303"/>
        <end position="326"/>
    </location>
</feature>
<dbReference type="InterPro" id="IPR000089">
    <property type="entry name" value="Biotin_lipoyl"/>
</dbReference>
<accession>A0AAX0RZS9</accession>
<evidence type="ECO:0000256" key="4">
    <source>
        <dbReference type="SAM" id="Phobius"/>
    </source>
</evidence>
<dbReference type="PANTHER" id="PTHR32347">
    <property type="entry name" value="EFFLUX SYSTEM COMPONENT YKNX-RELATED"/>
    <property type="match status" value="1"/>
</dbReference>
<evidence type="ECO:0000313" key="7">
    <source>
        <dbReference type="EMBL" id="PEJ30040.1"/>
    </source>
</evidence>
<dbReference type="SUPFAM" id="SSF51230">
    <property type="entry name" value="Single hybrid motif"/>
    <property type="match status" value="1"/>
</dbReference>
<feature type="domain" description="Lipoyl-binding" evidence="5">
    <location>
        <begin position="61"/>
        <end position="123"/>
    </location>
</feature>
<gene>
    <name evidence="7" type="ORF">CN689_19800</name>
</gene>
<dbReference type="RefSeq" id="WP_098177076.1">
    <property type="nucleotide sequence ID" value="NZ_NUEQ01000034.1"/>
</dbReference>
<dbReference type="InterPro" id="IPR011053">
    <property type="entry name" value="Single_hybrid_motif"/>
</dbReference>
<dbReference type="Pfam" id="PF00364">
    <property type="entry name" value="Biotin_lipoyl"/>
    <property type="match status" value="1"/>
</dbReference>
<evidence type="ECO:0000259" key="5">
    <source>
        <dbReference type="Pfam" id="PF00364"/>
    </source>
</evidence>
<feature type="transmembrane region" description="Helical" evidence="4">
    <location>
        <begin position="5"/>
        <end position="23"/>
    </location>
</feature>
<dbReference type="PROSITE" id="PS51257">
    <property type="entry name" value="PROKAR_LIPOPROTEIN"/>
    <property type="match status" value="1"/>
</dbReference>
<evidence type="ECO:0000256" key="1">
    <source>
        <dbReference type="ARBA" id="ARBA00004196"/>
    </source>
</evidence>
<dbReference type="Proteomes" id="UP000220106">
    <property type="component" value="Unassembled WGS sequence"/>
</dbReference>
<keyword evidence="4" id="KW-0812">Transmembrane</keyword>